<organism evidence="6 7">
    <name type="scientific">Paenibacillus abyssi</name>
    <dbReference type="NCBI Taxonomy" id="1340531"/>
    <lineage>
        <taxon>Bacteria</taxon>
        <taxon>Bacillati</taxon>
        <taxon>Bacillota</taxon>
        <taxon>Bacilli</taxon>
        <taxon>Bacillales</taxon>
        <taxon>Paenibacillaceae</taxon>
        <taxon>Paenibacillus</taxon>
    </lineage>
</organism>
<dbReference type="InterPro" id="IPR017871">
    <property type="entry name" value="ABC_transporter-like_CS"/>
</dbReference>
<name>A0A917CVY6_9BACL</name>
<dbReference type="SMART" id="SM00382">
    <property type="entry name" value="AAA"/>
    <property type="match status" value="1"/>
</dbReference>
<reference evidence="6" key="2">
    <citation type="submission" date="2020-09" db="EMBL/GenBank/DDBJ databases">
        <authorList>
            <person name="Sun Q."/>
            <person name="Zhou Y."/>
        </authorList>
    </citation>
    <scope>NUCLEOTIDE SEQUENCE</scope>
    <source>
        <strain evidence="6">CGMCC 1.12987</strain>
    </source>
</reference>
<gene>
    <name evidence="6" type="ORF">GCM10010916_13710</name>
</gene>
<comment type="similarity">
    <text evidence="1">Belongs to the ABC transporter superfamily.</text>
</comment>
<dbReference type="InterPro" id="IPR050319">
    <property type="entry name" value="ABC_transp_ATP-bind"/>
</dbReference>
<reference evidence="6" key="1">
    <citation type="journal article" date="2014" name="Int. J. Syst. Evol. Microbiol.">
        <title>Complete genome sequence of Corynebacterium casei LMG S-19264T (=DSM 44701T), isolated from a smear-ripened cheese.</title>
        <authorList>
            <consortium name="US DOE Joint Genome Institute (JGI-PGF)"/>
            <person name="Walter F."/>
            <person name="Albersmeier A."/>
            <person name="Kalinowski J."/>
            <person name="Ruckert C."/>
        </authorList>
    </citation>
    <scope>NUCLEOTIDE SEQUENCE</scope>
    <source>
        <strain evidence="6">CGMCC 1.12987</strain>
    </source>
</reference>
<evidence type="ECO:0000256" key="2">
    <source>
        <dbReference type="ARBA" id="ARBA00022448"/>
    </source>
</evidence>
<evidence type="ECO:0000313" key="7">
    <source>
        <dbReference type="Proteomes" id="UP000644756"/>
    </source>
</evidence>
<sequence length="285" mass="32539">MSVDVISSQGEPILQLKEIRKSFDRHGARLERSMVLKDVECFIHRAEVVGLIGGSGTGKSTLARLIMGLERQDCGSILFEGRDLEQVTARERQAMRRFMQMVFQDPYDSLAQGLTVEEIVAEPLIIHRIHRYDRKKRRELVEDALAEVALAPSSLFINRYPHELSGGQRQRVALARALILRPRLIIADEPTSMLDVSLRLELIDLMKRLRERHGIAYLYITHDLALAHRFCDRLLVLSEGRIVEQGLANEVIERPRHPYTRALMQAAMRFMPAIQSSNPVELTAK</sequence>
<keyword evidence="2" id="KW-0813">Transport</keyword>
<dbReference type="GO" id="GO:0055085">
    <property type="term" value="P:transmembrane transport"/>
    <property type="evidence" value="ECO:0007669"/>
    <property type="project" value="UniProtKB-ARBA"/>
</dbReference>
<dbReference type="InterPro" id="IPR013563">
    <property type="entry name" value="Oligopep_ABC_C"/>
</dbReference>
<dbReference type="InterPro" id="IPR003593">
    <property type="entry name" value="AAA+_ATPase"/>
</dbReference>
<keyword evidence="7" id="KW-1185">Reference proteome</keyword>
<dbReference type="PROSITE" id="PS50893">
    <property type="entry name" value="ABC_TRANSPORTER_2"/>
    <property type="match status" value="1"/>
</dbReference>
<dbReference type="SUPFAM" id="SSF52540">
    <property type="entry name" value="P-loop containing nucleoside triphosphate hydrolases"/>
    <property type="match status" value="1"/>
</dbReference>
<evidence type="ECO:0000256" key="3">
    <source>
        <dbReference type="ARBA" id="ARBA00022741"/>
    </source>
</evidence>
<dbReference type="InterPro" id="IPR027417">
    <property type="entry name" value="P-loop_NTPase"/>
</dbReference>
<keyword evidence="4 6" id="KW-0067">ATP-binding</keyword>
<dbReference type="Gene3D" id="3.40.50.300">
    <property type="entry name" value="P-loop containing nucleotide triphosphate hydrolases"/>
    <property type="match status" value="1"/>
</dbReference>
<comment type="caution">
    <text evidence="6">The sequence shown here is derived from an EMBL/GenBank/DDBJ whole genome shotgun (WGS) entry which is preliminary data.</text>
</comment>
<dbReference type="Pfam" id="PF08352">
    <property type="entry name" value="oligo_HPY"/>
    <property type="match status" value="1"/>
</dbReference>
<dbReference type="InterPro" id="IPR003439">
    <property type="entry name" value="ABC_transporter-like_ATP-bd"/>
</dbReference>
<feature type="domain" description="ABC transporter" evidence="5">
    <location>
        <begin position="14"/>
        <end position="264"/>
    </location>
</feature>
<dbReference type="GO" id="GO:0005524">
    <property type="term" value="F:ATP binding"/>
    <property type="evidence" value="ECO:0007669"/>
    <property type="project" value="UniProtKB-KW"/>
</dbReference>
<dbReference type="CDD" id="cd03257">
    <property type="entry name" value="ABC_NikE_OppD_transporters"/>
    <property type="match status" value="1"/>
</dbReference>
<evidence type="ECO:0000256" key="1">
    <source>
        <dbReference type="ARBA" id="ARBA00005417"/>
    </source>
</evidence>
<dbReference type="AlphaFoldDB" id="A0A917CVY6"/>
<dbReference type="Proteomes" id="UP000644756">
    <property type="component" value="Unassembled WGS sequence"/>
</dbReference>
<protein>
    <submittedName>
        <fullName evidence="6">Oligopeptide ABC transporter ATP-binding protein</fullName>
    </submittedName>
</protein>
<dbReference type="PROSITE" id="PS00211">
    <property type="entry name" value="ABC_TRANSPORTER_1"/>
    <property type="match status" value="1"/>
</dbReference>
<evidence type="ECO:0000259" key="5">
    <source>
        <dbReference type="PROSITE" id="PS50893"/>
    </source>
</evidence>
<accession>A0A917CVY6</accession>
<dbReference type="Pfam" id="PF00005">
    <property type="entry name" value="ABC_tran"/>
    <property type="match status" value="1"/>
</dbReference>
<proteinExistence type="inferred from homology"/>
<dbReference type="GO" id="GO:0016887">
    <property type="term" value="F:ATP hydrolysis activity"/>
    <property type="evidence" value="ECO:0007669"/>
    <property type="project" value="InterPro"/>
</dbReference>
<dbReference type="EMBL" id="BMGR01000004">
    <property type="protein sequence ID" value="GGF97699.1"/>
    <property type="molecule type" value="Genomic_DNA"/>
</dbReference>
<dbReference type="PANTHER" id="PTHR43776">
    <property type="entry name" value="TRANSPORT ATP-BINDING PROTEIN"/>
    <property type="match status" value="1"/>
</dbReference>
<dbReference type="GO" id="GO:0015833">
    <property type="term" value="P:peptide transport"/>
    <property type="evidence" value="ECO:0007669"/>
    <property type="project" value="InterPro"/>
</dbReference>
<evidence type="ECO:0000313" key="6">
    <source>
        <dbReference type="EMBL" id="GGF97699.1"/>
    </source>
</evidence>
<keyword evidence="3" id="KW-0547">Nucleotide-binding</keyword>
<evidence type="ECO:0000256" key="4">
    <source>
        <dbReference type="ARBA" id="ARBA00022840"/>
    </source>
</evidence>